<accession>A0AAV2RDA3</accession>
<feature type="non-terminal residue" evidence="4">
    <location>
        <position position="161"/>
    </location>
</feature>
<evidence type="ECO:0000313" key="4">
    <source>
        <dbReference type="EMBL" id="CAL4120740.1"/>
    </source>
</evidence>
<dbReference type="Proteomes" id="UP001497623">
    <property type="component" value="Unassembled WGS sequence"/>
</dbReference>
<dbReference type="PROSITE" id="PS50088">
    <property type="entry name" value="ANK_REPEAT"/>
    <property type="match status" value="2"/>
</dbReference>
<sequence length="161" mass="17634">MSNRPTNPGHRCQVEEKTWQAMGEDEPSQHKIEDFNAFNIVSVMEAGKFVNTFATNMTAALKCVKSMITNETHSYKDVEEGFTPLLIASQQNHLPVLQELIRAGAQVNAANNEGHTSVFMACQNNHLSVVQALIAAHADVNIAEKGQGQCVQVINTGGWKN</sequence>
<dbReference type="Pfam" id="PF12796">
    <property type="entry name" value="Ank_2"/>
    <property type="match status" value="1"/>
</dbReference>
<evidence type="ECO:0000256" key="2">
    <source>
        <dbReference type="ARBA" id="ARBA00023043"/>
    </source>
</evidence>
<reference evidence="4 5" key="1">
    <citation type="submission" date="2024-05" db="EMBL/GenBank/DDBJ databases">
        <authorList>
            <person name="Wallberg A."/>
        </authorList>
    </citation>
    <scope>NUCLEOTIDE SEQUENCE [LARGE SCALE GENOMIC DNA]</scope>
</reference>
<dbReference type="SMART" id="SM00248">
    <property type="entry name" value="ANK"/>
    <property type="match status" value="2"/>
</dbReference>
<evidence type="ECO:0000256" key="1">
    <source>
        <dbReference type="ARBA" id="ARBA00022737"/>
    </source>
</evidence>
<name>A0AAV2RDA3_MEGNR</name>
<dbReference type="PROSITE" id="PS50297">
    <property type="entry name" value="ANK_REP_REGION"/>
    <property type="match status" value="2"/>
</dbReference>
<gene>
    <name evidence="4" type="ORF">MNOR_LOCUS22105</name>
</gene>
<protein>
    <submittedName>
        <fullName evidence="4">Uncharacterized protein</fullName>
    </submittedName>
</protein>
<dbReference type="InterPro" id="IPR036770">
    <property type="entry name" value="Ankyrin_rpt-contain_sf"/>
</dbReference>
<comment type="caution">
    <text evidence="4">The sequence shown here is derived from an EMBL/GenBank/DDBJ whole genome shotgun (WGS) entry which is preliminary data.</text>
</comment>
<evidence type="ECO:0000313" key="5">
    <source>
        <dbReference type="Proteomes" id="UP001497623"/>
    </source>
</evidence>
<proteinExistence type="predicted"/>
<dbReference type="PANTHER" id="PTHR24173:SF74">
    <property type="entry name" value="ANKYRIN REPEAT DOMAIN-CONTAINING PROTEIN 16"/>
    <property type="match status" value="1"/>
</dbReference>
<dbReference type="InterPro" id="IPR002110">
    <property type="entry name" value="Ankyrin_rpt"/>
</dbReference>
<feature type="repeat" description="ANK" evidence="3">
    <location>
        <begin position="80"/>
        <end position="112"/>
    </location>
</feature>
<dbReference type="PANTHER" id="PTHR24173">
    <property type="entry name" value="ANKYRIN REPEAT CONTAINING"/>
    <property type="match status" value="1"/>
</dbReference>
<keyword evidence="2 3" id="KW-0040">ANK repeat</keyword>
<keyword evidence="1" id="KW-0677">Repeat</keyword>
<dbReference type="Gene3D" id="1.25.40.20">
    <property type="entry name" value="Ankyrin repeat-containing domain"/>
    <property type="match status" value="1"/>
</dbReference>
<evidence type="ECO:0000256" key="3">
    <source>
        <dbReference type="PROSITE-ProRule" id="PRU00023"/>
    </source>
</evidence>
<feature type="repeat" description="ANK" evidence="3">
    <location>
        <begin position="113"/>
        <end position="145"/>
    </location>
</feature>
<organism evidence="4 5">
    <name type="scientific">Meganyctiphanes norvegica</name>
    <name type="common">Northern krill</name>
    <name type="synonym">Thysanopoda norvegica</name>
    <dbReference type="NCBI Taxonomy" id="48144"/>
    <lineage>
        <taxon>Eukaryota</taxon>
        <taxon>Metazoa</taxon>
        <taxon>Ecdysozoa</taxon>
        <taxon>Arthropoda</taxon>
        <taxon>Crustacea</taxon>
        <taxon>Multicrustacea</taxon>
        <taxon>Malacostraca</taxon>
        <taxon>Eumalacostraca</taxon>
        <taxon>Eucarida</taxon>
        <taxon>Euphausiacea</taxon>
        <taxon>Euphausiidae</taxon>
        <taxon>Meganyctiphanes</taxon>
    </lineage>
</organism>
<keyword evidence="5" id="KW-1185">Reference proteome</keyword>
<dbReference type="EMBL" id="CAXKWB010018337">
    <property type="protein sequence ID" value="CAL4120740.1"/>
    <property type="molecule type" value="Genomic_DNA"/>
</dbReference>
<dbReference type="SUPFAM" id="SSF48403">
    <property type="entry name" value="Ankyrin repeat"/>
    <property type="match status" value="1"/>
</dbReference>
<dbReference type="AlphaFoldDB" id="A0AAV2RDA3"/>